<protein>
    <recommendedName>
        <fullName evidence="3">DUF1871 domain-containing protein</fullName>
    </recommendedName>
</protein>
<dbReference type="RefSeq" id="WP_077569624.1">
    <property type="nucleotide sequence ID" value="NZ_MRVI01000002.1"/>
</dbReference>
<dbReference type="EMBL" id="MRVI01000002">
    <property type="protein sequence ID" value="OOC58720.1"/>
    <property type="molecule type" value="Genomic_DNA"/>
</dbReference>
<evidence type="ECO:0008006" key="3">
    <source>
        <dbReference type="Google" id="ProtNLM"/>
    </source>
</evidence>
<evidence type="ECO:0000313" key="1">
    <source>
        <dbReference type="EMBL" id="OOC58720.1"/>
    </source>
</evidence>
<name>A0ABX3JPF4_9BACL</name>
<keyword evidence="2" id="KW-1185">Reference proteome</keyword>
<dbReference type="Pfam" id="PF08958">
    <property type="entry name" value="DUF1871"/>
    <property type="match status" value="1"/>
</dbReference>
<dbReference type="SUPFAM" id="SSF116922">
    <property type="entry name" value="YugE-like"/>
    <property type="match status" value="1"/>
</dbReference>
<dbReference type="InterPro" id="IPR023162">
    <property type="entry name" value="Apc36109-like_dom_sf"/>
</dbReference>
<comment type="caution">
    <text evidence="1">The sequence shown here is derived from an EMBL/GenBank/DDBJ whole genome shotgun (WGS) entry which is preliminary data.</text>
</comment>
<sequence length="79" mass="9302">MGVKILKIINEWNPVEIYPLLEDEYCSESKRVMEARRELNSIEELAIEIFGIFKNSFGKEFTNSIEECKVIAEKILKYQ</sequence>
<dbReference type="Gene3D" id="1.10.340.20">
    <property type="entry name" value="Apc36109-like domain"/>
    <property type="match status" value="1"/>
</dbReference>
<accession>A0ABX3JPF4</accession>
<organism evidence="1 2">
    <name type="scientific">Paenibacillus ihbetae</name>
    <dbReference type="NCBI Taxonomy" id="1870820"/>
    <lineage>
        <taxon>Bacteria</taxon>
        <taxon>Bacillati</taxon>
        <taxon>Bacillota</taxon>
        <taxon>Bacilli</taxon>
        <taxon>Bacillales</taxon>
        <taxon>Paenibacillaceae</taxon>
        <taxon>Paenibacillus</taxon>
    </lineage>
</organism>
<gene>
    <name evidence="1" type="ORF">BBD40_23850</name>
</gene>
<proteinExistence type="predicted"/>
<dbReference type="Proteomes" id="UP000189059">
    <property type="component" value="Unassembled WGS sequence"/>
</dbReference>
<evidence type="ECO:0000313" key="2">
    <source>
        <dbReference type="Proteomes" id="UP000189059"/>
    </source>
</evidence>
<dbReference type="InterPro" id="IPR015053">
    <property type="entry name" value="DUF1871"/>
</dbReference>
<reference evidence="1 2" key="1">
    <citation type="submission" date="2016-12" db="EMBL/GenBank/DDBJ databases">
        <title>Genome sequencing and description of Paenibacillus sp. nov. from high altitude lake in the Indian Trans- Himalayas.</title>
        <authorList>
            <person name="Kiran S."/>
            <person name="Swarnkar M.K."/>
            <person name="Rana A."/>
            <person name="Tewari R."/>
            <person name="Gulati A."/>
        </authorList>
    </citation>
    <scope>NUCLEOTIDE SEQUENCE [LARGE SCALE GENOMIC DNA]</scope>
    <source>
        <strain evidence="1 2">IHBB 9951</strain>
    </source>
</reference>